<dbReference type="InterPro" id="IPR013783">
    <property type="entry name" value="Ig-like_fold"/>
</dbReference>
<evidence type="ECO:0000259" key="10">
    <source>
        <dbReference type="PROSITE" id="PS51007"/>
    </source>
</evidence>
<reference evidence="13" key="2">
    <citation type="submission" date="2023-01" db="EMBL/GenBank/DDBJ databases">
        <title>Gilvimarinus xylanilyticus HB14 isolated from Caulerpa lentillifera aquaculture base in Hainan, China.</title>
        <authorList>
            <person name="Zhang Y.-J."/>
        </authorList>
    </citation>
    <scope>NUCLEOTIDE SEQUENCE</scope>
    <source>
        <strain evidence="13">HB14</strain>
    </source>
</reference>
<keyword evidence="1 6" id="KW-0349">Heme</keyword>
<keyword evidence="2 6" id="KW-0479">Metal-binding</keyword>
<comment type="similarity">
    <text evidence="7">Belongs to the glycosyl hydrolase 26 family.</text>
</comment>
<feature type="domain" description="Cytochrome c" evidence="10">
    <location>
        <begin position="1431"/>
        <end position="1539"/>
    </location>
</feature>
<comment type="caution">
    <text evidence="13">The sequence shown here is derived from an EMBL/GenBank/DDBJ whole genome shotgun (WGS) entry which is preliminary data.</text>
</comment>
<dbReference type="Gene3D" id="2.60.40.10">
    <property type="entry name" value="Immunoglobulins"/>
    <property type="match status" value="3"/>
</dbReference>
<dbReference type="InterPro" id="IPR022790">
    <property type="entry name" value="GH26_dom"/>
</dbReference>
<organism evidence="13 14">
    <name type="scientific">Gilvimarinus xylanilyticus</name>
    <dbReference type="NCBI Taxonomy" id="2944139"/>
    <lineage>
        <taxon>Bacteria</taxon>
        <taxon>Pseudomonadati</taxon>
        <taxon>Pseudomonadota</taxon>
        <taxon>Gammaproteobacteria</taxon>
        <taxon>Cellvibrionales</taxon>
        <taxon>Cellvibrionaceae</taxon>
        <taxon>Gilvimarinus</taxon>
    </lineage>
</organism>
<dbReference type="Gene3D" id="2.60.40.2450">
    <property type="entry name" value="Beta-1,3-xylanase, CBM31 domain"/>
    <property type="match status" value="2"/>
</dbReference>
<feature type="active site" description="Proton donor" evidence="7">
    <location>
        <position position="143"/>
    </location>
</feature>
<name>A0A9X2KX02_9GAMM</name>
<dbReference type="Pfam" id="PF17957">
    <property type="entry name" value="Big_7"/>
    <property type="match status" value="1"/>
</dbReference>
<evidence type="ECO:0000259" key="12">
    <source>
        <dbReference type="PROSITE" id="PS51764"/>
    </source>
</evidence>
<dbReference type="Proteomes" id="UP001139319">
    <property type="component" value="Unassembled WGS sequence"/>
</dbReference>
<dbReference type="PROSITE" id="PS51764">
    <property type="entry name" value="GH26"/>
    <property type="match status" value="1"/>
</dbReference>
<dbReference type="SUPFAM" id="SSF51445">
    <property type="entry name" value="(Trans)glycosidases"/>
    <property type="match status" value="1"/>
</dbReference>
<evidence type="ECO:0000256" key="4">
    <source>
        <dbReference type="ARBA" id="ARBA00023004"/>
    </source>
</evidence>
<feature type="active site" description="Nucleophile" evidence="7">
    <location>
        <position position="238"/>
    </location>
</feature>
<dbReference type="Pfam" id="PF06537">
    <property type="entry name" value="DHOR"/>
    <property type="match status" value="1"/>
</dbReference>
<dbReference type="GO" id="GO:0046872">
    <property type="term" value="F:metal ion binding"/>
    <property type="evidence" value="ECO:0007669"/>
    <property type="project" value="UniProtKB-KW"/>
</dbReference>
<dbReference type="GO" id="GO:0009055">
    <property type="term" value="F:electron transfer activity"/>
    <property type="evidence" value="ECO:0007669"/>
    <property type="project" value="InterPro"/>
</dbReference>
<feature type="chain" id="PRO_5040760473" evidence="9">
    <location>
        <begin position="28"/>
        <end position="1673"/>
    </location>
</feature>
<feature type="region of interest" description="Disordered" evidence="8">
    <location>
        <begin position="647"/>
        <end position="666"/>
    </location>
</feature>
<reference evidence="13" key="1">
    <citation type="submission" date="2022-05" db="EMBL/GenBank/DDBJ databases">
        <authorList>
            <person name="Sun H.-N."/>
        </authorList>
    </citation>
    <scope>NUCLEOTIDE SEQUENCE</scope>
    <source>
        <strain evidence="13">HB14</strain>
    </source>
</reference>
<keyword evidence="5 7" id="KW-0326">Glycosidase</keyword>
<evidence type="ECO:0000256" key="6">
    <source>
        <dbReference type="PROSITE-ProRule" id="PRU00433"/>
    </source>
</evidence>
<dbReference type="GO" id="GO:0033905">
    <property type="term" value="F:xylan endo-1,3-beta-xylosidase activity"/>
    <property type="evidence" value="ECO:0007669"/>
    <property type="project" value="InterPro"/>
</dbReference>
<evidence type="ECO:0000256" key="2">
    <source>
        <dbReference type="ARBA" id="ARBA00022723"/>
    </source>
</evidence>
<keyword evidence="3 7" id="KW-0378">Hydrolase</keyword>
<dbReference type="CDD" id="cd02795">
    <property type="entry name" value="CBM6-CBM35-CBM36_like"/>
    <property type="match status" value="1"/>
</dbReference>
<evidence type="ECO:0000256" key="5">
    <source>
        <dbReference type="ARBA" id="ARBA00023295"/>
    </source>
</evidence>
<dbReference type="Gene3D" id="3.20.20.80">
    <property type="entry name" value="Glycosidases"/>
    <property type="match status" value="1"/>
</dbReference>
<dbReference type="InterPro" id="IPR005084">
    <property type="entry name" value="CBM6"/>
</dbReference>
<dbReference type="Gene3D" id="1.10.760.10">
    <property type="entry name" value="Cytochrome c-like domain"/>
    <property type="match status" value="1"/>
</dbReference>
<keyword evidence="9" id="KW-0732">Signal</keyword>
<evidence type="ECO:0000256" key="8">
    <source>
        <dbReference type="SAM" id="MobiDB-lite"/>
    </source>
</evidence>
<dbReference type="InterPro" id="IPR038560">
    <property type="entry name" value="Beta-xylanase_CBM31_sf"/>
</dbReference>
<feature type="region of interest" description="Disordered" evidence="8">
    <location>
        <begin position="1072"/>
        <end position="1125"/>
    </location>
</feature>
<dbReference type="InterPro" id="IPR017853">
    <property type="entry name" value="GH"/>
</dbReference>
<keyword evidence="14" id="KW-1185">Reference proteome</keyword>
<accession>A0A9X2KX02</accession>
<dbReference type="GO" id="GO:0004130">
    <property type="term" value="F:cytochrome-c peroxidase activity"/>
    <property type="evidence" value="ECO:0007669"/>
    <property type="project" value="TreeGrafter"/>
</dbReference>
<dbReference type="PROSITE" id="PS51175">
    <property type="entry name" value="CBM6"/>
    <property type="match status" value="1"/>
</dbReference>
<protein>
    <submittedName>
        <fullName evidence="13">Family 31 carbohydrate-binding protein</fullName>
    </submittedName>
</protein>
<evidence type="ECO:0000256" key="1">
    <source>
        <dbReference type="ARBA" id="ARBA00022617"/>
    </source>
</evidence>
<dbReference type="GO" id="GO:0030246">
    <property type="term" value="F:carbohydrate binding"/>
    <property type="evidence" value="ECO:0007669"/>
    <property type="project" value="InterPro"/>
</dbReference>
<feature type="compositionally biased region" description="Low complexity" evidence="8">
    <location>
        <begin position="1095"/>
        <end position="1104"/>
    </location>
</feature>
<sequence length="1673" mass="178818">MSSYWKEFRRHSLTLGIATFAASQAYAVSGTLVPDDGVMLSVGQDIESIGEYVSSVSTQPAGVTNYVGIATLDGLTNSADAGAGRNNVAELAATYPDRALVVGVSMNGVIDQVAAGNYNANIDTLLNTLGGYNRPVYLRWAYEVDGPWNNHNPSAVKSTFAYVHNRIEQLGYDDRIALVWQTATYCPVPINPDEWYPGDDVVDWVGISYFAPQDCNWTEVRKVADFAVAHNKPLFINESTPQRYKTGALTYSTDAAFGNNQVNKTADQVWNEWYQPYFDFIAEYSSGSKDVLRAITYINANWDAQPRWNPNDGVYGPEGYWGDSRVQANSTILNRWQNATGGTDFIRAGVNLFSELNFGDPGSVDPQSPSVNLVAQNSEVVAGESFTVDVSASDADGSVTSISLYVTAPNSSEVLVGTSQGTADTFTVNTSVAGNYALRAVATDNDGRTDETIIYKNILADGGEDPDPAPNAEFGIRYIDDSTLQVFHQDNPDWEGNFAYLCLDAYCLSATRADGLFTRNFNGTLGQSYAIEFKVQDNESGQYTVQDQATFTKGSGDPVDEPNFAPTISASTNSGLVTEGGVISVAVNANDSDGSVESVTLYMTAPGGSETLVDQVSGNIHTFDVVVNTAGNYQFRAVAVDDQGATAETTTSKTVVQDNSSSGDPTSLTLEAETATVFGGAQLYPDTAASGGEGVAYISSNGAGFRIDSAPQADTVSITYASEVSGRITLRVNGSDMVVPFTSTGSWVGSYNTVDVDVQVPQGASVEVRYQNGDAAMNVDLLDFTLQGGSANPVENQAPTVTLNQPAATTLGDTVNLTATASDSDGSVASVTLYATAPGMSETLVRKKNGAPYGFSITADQVGTWQFRVEATDNDGAVASDSVQVQVSDQPAPQGTVGITSPANGASFTEGESITLGFVVNNWPLAQNDGHVHYFVNGEDQGPLYSSDDVVIDGLAVGTHTLAVELAEADHTLTGVRDEVSVQVAAADDGNPGDNGGNGDEPFGVSGSTLWFTVQPGWPDSGTYYLCRDLEADCYTASQNGDRYEHTFANLPGGSFTAQLKVPGVGADQFPRYDYTTNGADGGNDSGNDGGNGDPGDNVDPDSPFAHLDWTSNSLTDGEVGPPPRANPVYALATPEIGHAPTSHGFAFDIDGDQLTWRWGPYIVKQAGDSGLEMHCSDDGDLTFKKVAVTDGTATIPCTGDYNYFFRYLHANALNNNPATQWIWTGLFTTKGARVNPHNYEPFVDGSSNWMRFRHPITQDGTTAAVLDAHHNNDRLRNLDRYTIWAEDSPGDVHLGFGINGSILRNESMRNTAGGPNGQQFFALTQNPGFDSAYSYGQVISFEVTAIAGNTGAQTYNDFSHYVVGCGWCGKYGDPRLNPAGKAGTSQVFSDSGAYIDLEHNAIFTQPMVTLHKEDMVDDFILGHHLFHGVDPNKLGSSTFNDPDVQIGRDTCGNCHFRDGRGTEPVNVPGKGMRLPPPVYGVKLLEAIEGREAGFNWEGSEPTVADQVKSALVVDHGVDPAEMPPRLLELLTTYVEVLTVPARDPGTYSDPAVSQGEVAFTEIGCASCHTPVQKTRSDAPTHLRNLTIRPYTDMKTWDLGEGEFRTAPLWGIGQNIHLLERNGHDMLYMHDGASASVADAIRRHGGDAQSVTDAYNALSDSEQSAVQAFVKTL</sequence>
<feature type="compositionally biased region" description="Gly residues" evidence="8">
    <location>
        <begin position="1080"/>
        <end position="1094"/>
    </location>
</feature>
<dbReference type="SUPFAM" id="SSF49785">
    <property type="entry name" value="Galactose-binding domain-like"/>
    <property type="match status" value="1"/>
</dbReference>
<dbReference type="EMBL" id="JAMFTH010000004">
    <property type="protein sequence ID" value="MCP8900075.1"/>
    <property type="molecule type" value="Genomic_DNA"/>
</dbReference>
<evidence type="ECO:0000256" key="9">
    <source>
        <dbReference type="SAM" id="SignalP"/>
    </source>
</evidence>
<dbReference type="Pfam" id="PF11606">
    <property type="entry name" value="AlcCBM31"/>
    <property type="match status" value="1"/>
</dbReference>
<dbReference type="InterPro" id="IPR036909">
    <property type="entry name" value="Cyt_c-like_dom_sf"/>
</dbReference>
<feature type="domain" description="GH26" evidence="12">
    <location>
        <begin position="23"/>
        <end position="294"/>
    </location>
</feature>
<evidence type="ECO:0000259" key="11">
    <source>
        <dbReference type="PROSITE" id="PS51175"/>
    </source>
</evidence>
<feature type="domain" description="CBM6" evidence="11">
    <location>
        <begin position="668"/>
        <end position="785"/>
    </location>
</feature>
<feature type="domain" description="Cytochrome c" evidence="10">
    <location>
        <begin position="1551"/>
        <end position="1673"/>
    </location>
</feature>
<dbReference type="InterPro" id="IPR009056">
    <property type="entry name" value="Cyt_c-like_dom"/>
</dbReference>
<keyword evidence="4 6" id="KW-0408">Iron</keyword>
<gene>
    <name evidence="13" type="ORF">M6D89_12270</name>
</gene>
<evidence type="ECO:0000313" key="14">
    <source>
        <dbReference type="Proteomes" id="UP001139319"/>
    </source>
</evidence>
<dbReference type="InterPro" id="IPR008979">
    <property type="entry name" value="Galactose-bd-like_sf"/>
</dbReference>
<evidence type="ECO:0000313" key="13">
    <source>
        <dbReference type="EMBL" id="MCP8900075.1"/>
    </source>
</evidence>
<dbReference type="Gene3D" id="2.60.120.260">
    <property type="entry name" value="Galactose-binding domain-like"/>
    <property type="match status" value="1"/>
</dbReference>
<dbReference type="GO" id="GO:0020037">
    <property type="term" value="F:heme binding"/>
    <property type="evidence" value="ECO:0007669"/>
    <property type="project" value="InterPro"/>
</dbReference>
<dbReference type="InterPro" id="IPR051395">
    <property type="entry name" value="Cytochrome_c_Peroxidase/MauG"/>
</dbReference>
<dbReference type="SUPFAM" id="SSF46626">
    <property type="entry name" value="Cytochrome c"/>
    <property type="match status" value="1"/>
</dbReference>
<dbReference type="InterPro" id="IPR021016">
    <property type="entry name" value="Beta-xylanase"/>
</dbReference>
<evidence type="ECO:0000256" key="7">
    <source>
        <dbReference type="PROSITE-ProRule" id="PRU01100"/>
    </source>
</evidence>
<dbReference type="InterPro" id="IPR010538">
    <property type="entry name" value="DHOR"/>
</dbReference>
<evidence type="ECO:0000256" key="3">
    <source>
        <dbReference type="ARBA" id="ARBA00022801"/>
    </source>
</evidence>
<dbReference type="PROSITE" id="PS51007">
    <property type="entry name" value="CYTC"/>
    <property type="match status" value="2"/>
</dbReference>
<feature type="signal peptide" evidence="9">
    <location>
        <begin position="1"/>
        <end position="27"/>
    </location>
</feature>
<dbReference type="PANTHER" id="PTHR30600:SF4">
    <property type="entry name" value="CYTOCHROME C DOMAIN-CONTAINING PROTEIN"/>
    <property type="match status" value="1"/>
</dbReference>
<dbReference type="RefSeq" id="WP_253968372.1">
    <property type="nucleotide sequence ID" value="NZ_JAMFTH010000004.1"/>
</dbReference>
<dbReference type="PANTHER" id="PTHR30600">
    <property type="entry name" value="CYTOCHROME C PEROXIDASE-RELATED"/>
    <property type="match status" value="1"/>
</dbReference>
<proteinExistence type="inferred from homology"/>